<evidence type="ECO:0000313" key="3">
    <source>
        <dbReference type="Proteomes" id="UP000184240"/>
    </source>
</evidence>
<organism evidence="2 3">
    <name type="scientific">Leeuwenhoekiella palythoae</name>
    <dbReference type="NCBI Taxonomy" id="573501"/>
    <lineage>
        <taxon>Bacteria</taxon>
        <taxon>Pseudomonadati</taxon>
        <taxon>Bacteroidota</taxon>
        <taxon>Flavobacteriia</taxon>
        <taxon>Flavobacteriales</taxon>
        <taxon>Flavobacteriaceae</taxon>
        <taxon>Leeuwenhoekiella</taxon>
    </lineage>
</organism>
<reference evidence="1 4" key="3">
    <citation type="submission" date="2018-07" db="EMBL/GenBank/DDBJ databases">
        <title>Leeuwenhoekiella genomics.</title>
        <authorList>
            <person name="Tahon G."/>
            <person name="Willems A."/>
        </authorList>
    </citation>
    <scope>NUCLEOTIDE SEQUENCE [LARGE SCALE GENOMIC DNA]</scope>
    <source>
        <strain evidence="1 4">LMG 24856</strain>
    </source>
</reference>
<sequence>MERIYHIFTLMLFVFGFNCFSQSNMFPGTLTIENSLNFNQTIGDVVQEAGGDDASKGFIIYEGNILSYTTVNCEANIYRYGVYAYVIGLPQGVTLEARLNNRGIGIPSSMITDLSGAVIPRDAYSRPGGNDGFHALPNDGSQANLLYEFVGCRQDMSLDIRIKASSATYIPALSTNNIEIIYTVRGKRIQ</sequence>
<dbReference type="RefSeq" id="WP_128755681.1">
    <property type="nucleotide sequence ID" value="NZ_QOVN01000002.1"/>
</dbReference>
<name>A0A1M5YB89_9FLAO</name>
<reference evidence="2" key="2">
    <citation type="submission" date="2016-11" db="EMBL/GenBank/DDBJ databases">
        <authorList>
            <person name="Jaros S."/>
            <person name="Januszkiewicz K."/>
            <person name="Wedrychowicz H."/>
        </authorList>
    </citation>
    <scope>NUCLEOTIDE SEQUENCE [LARGE SCALE GENOMIC DNA]</scope>
    <source>
        <strain evidence="2">DSM 19859</strain>
    </source>
</reference>
<dbReference type="Proteomes" id="UP000290037">
    <property type="component" value="Unassembled WGS sequence"/>
</dbReference>
<dbReference type="AlphaFoldDB" id="A0A1M5YB89"/>
<protein>
    <submittedName>
        <fullName evidence="2">Uncharacterized protein</fullName>
    </submittedName>
</protein>
<dbReference type="EMBL" id="QOVN01000002">
    <property type="protein sequence ID" value="RXG30607.1"/>
    <property type="molecule type" value="Genomic_DNA"/>
</dbReference>
<dbReference type="EMBL" id="FQXT01000003">
    <property type="protein sequence ID" value="SHI09124.1"/>
    <property type="molecule type" value="Genomic_DNA"/>
</dbReference>
<gene>
    <name evidence="1" type="ORF">DSM01_1358</name>
    <name evidence="2" type="ORF">SAMN04487999_2067</name>
</gene>
<evidence type="ECO:0000313" key="4">
    <source>
        <dbReference type="Proteomes" id="UP000290037"/>
    </source>
</evidence>
<dbReference type="Proteomes" id="UP000184240">
    <property type="component" value="Unassembled WGS sequence"/>
</dbReference>
<reference evidence="3" key="1">
    <citation type="submission" date="2016-11" db="EMBL/GenBank/DDBJ databases">
        <authorList>
            <person name="Varghese N."/>
            <person name="Submissions S."/>
        </authorList>
    </citation>
    <scope>NUCLEOTIDE SEQUENCE [LARGE SCALE GENOMIC DNA]</scope>
    <source>
        <strain evidence="3">DSM 19859</strain>
    </source>
</reference>
<accession>A0A1M5YB89</accession>
<evidence type="ECO:0000313" key="2">
    <source>
        <dbReference type="EMBL" id="SHI09124.1"/>
    </source>
</evidence>
<proteinExistence type="predicted"/>
<keyword evidence="4" id="KW-1185">Reference proteome</keyword>
<evidence type="ECO:0000313" key="1">
    <source>
        <dbReference type="EMBL" id="RXG30607.1"/>
    </source>
</evidence>
<dbReference type="STRING" id="573501.SAMN04487999_2067"/>